<organism evidence="1">
    <name type="scientific">Oryza brachyantha</name>
    <name type="common">malo sina</name>
    <dbReference type="NCBI Taxonomy" id="4533"/>
    <lineage>
        <taxon>Eukaryota</taxon>
        <taxon>Viridiplantae</taxon>
        <taxon>Streptophyta</taxon>
        <taxon>Embryophyta</taxon>
        <taxon>Tracheophyta</taxon>
        <taxon>Spermatophyta</taxon>
        <taxon>Magnoliopsida</taxon>
        <taxon>Liliopsida</taxon>
        <taxon>Poales</taxon>
        <taxon>Poaceae</taxon>
        <taxon>BOP clade</taxon>
        <taxon>Oryzoideae</taxon>
        <taxon>Oryzeae</taxon>
        <taxon>Oryzinae</taxon>
        <taxon>Oryza</taxon>
    </lineage>
</organism>
<accession>J3M9M5</accession>
<dbReference type="HOGENOM" id="CLU_2593573_0_0_1"/>
<protein>
    <submittedName>
        <fullName evidence="1">Uncharacterized protein</fullName>
    </submittedName>
</protein>
<reference evidence="1" key="2">
    <citation type="submission" date="2013-04" db="UniProtKB">
        <authorList>
            <consortium name="EnsemblPlants"/>
        </authorList>
    </citation>
    <scope>IDENTIFICATION</scope>
</reference>
<dbReference type="Proteomes" id="UP000006038">
    <property type="component" value="Chromosome 5"/>
</dbReference>
<evidence type="ECO:0000313" key="1">
    <source>
        <dbReference type="EnsemblPlants" id="OB05G32990.1"/>
    </source>
</evidence>
<dbReference type="EnsemblPlants" id="OB05G32990.1">
    <property type="protein sequence ID" value="OB05G32990.1"/>
    <property type="gene ID" value="OB05G32990"/>
</dbReference>
<keyword evidence="2" id="KW-1185">Reference proteome</keyword>
<dbReference type="Gramene" id="OB05G32990.1">
    <property type="protein sequence ID" value="OB05G32990.1"/>
    <property type="gene ID" value="OB05G32990"/>
</dbReference>
<sequence>KGVAVIKLTFSDRKLDQTHTKRGSDEELTNRKEADAGEVVLLHFGRRIQQPCGWIFCMRSRDPVKEGGCTFRGMECRQRCI</sequence>
<evidence type="ECO:0000313" key="2">
    <source>
        <dbReference type="Proteomes" id="UP000006038"/>
    </source>
</evidence>
<dbReference type="AlphaFoldDB" id="J3M9M5"/>
<name>J3M9M5_ORYBR</name>
<dbReference type="OMA" id="WIFCMRS"/>
<reference evidence="1" key="1">
    <citation type="journal article" date="2013" name="Nat. Commun.">
        <title>Whole-genome sequencing of Oryza brachyantha reveals mechanisms underlying Oryza genome evolution.</title>
        <authorList>
            <person name="Chen J."/>
            <person name="Huang Q."/>
            <person name="Gao D."/>
            <person name="Wang J."/>
            <person name="Lang Y."/>
            <person name="Liu T."/>
            <person name="Li B."/>
            <person name="Bai Z."/>
            <person name="Luis Goicoechea J."/>
            <person name="Liang C."/>
            <person name="Chen C."/>
            <person name="Zhang W."/>
            <person name="Sun S."/>
            <person name="Liao Y."/>
            <person name="Zhang X."/>
            <person name="Yang L."/>
            <person name="Song C."/>
            <person name="Wang M."/>
            <person name="Shi J."/>
            <person name="Liu G."/>
            <person name="Liu J."/>
            <person name="Zhou H."/>
            <person name="Zhou W."/>
            <person name="Yu Q."/>
            <person name="An N."/>
            <person name="Chen Y."/>
            <person name="Cai Q."/>
            <person name="Wang B."/>
            <person name="Liu B."/>
            <person name="Min J."/>
            <person name="Huang Y."/>
            <person name="Wu H."/>
            <person name="Li Z."/>
            <person name="Zhang Y."/>
            <person name="Yin Y."/>
            <person name="Song W."/>
            <person name="Jiang J."/>
            <person name="Jackson S.A."/>
            <person name="Wing R.A."/>
            <person name="Wang J."/>
            <person name="Chen M."/>
        </authorList>
    </citation>
    <scope>NUCLEOTIDE SEQUENCE [LARGE SCALE GENOMIC DNA]</scope>
    <source>
        <strain evidence="1">cv. IRGC 101232</strain>
    </source>
</reference>
<proteinExistence type="predicted"/>